<dbReference type="GeneID" id="125178731"/>
<feature type="domain" description="Fucosyltransferase C-terminal" evidence="13">
    <location>
        <begin position="121"/>
        <end position="296"/>
    </location>
</feature>
<dbReference type="GO" id="GO:0032580">
    <property type="term" value="C:Golgi cisterna membrane"/>
    <property type="evidence" value="ECO:0007669"/>
    <property type="project" value="UniProtKB-SubCell"/>
</dbReference>
<evidence type="ECO:0000256" key="8">
    <source>
        <dbReference type="ARBA" id="ARBA00022989"/>
    </source>
</evidence>
<evidence type="ECO:0000256" key="4">
    <source>
        <dbReference type="ARBA" id="ARBA00022676"/>
    </source>
</evidence>
<evidence type="ECO:0000256" key="5">
    <source>
        <dbReference type="ARBA" id="ARBA00022679"/>
    </source>
</evidence>
<evidence type="ECO:0000256" key="12">
    <source>
        <dbReference type="RuleBase" id="RU003832"/>
    </source>
</evidence>
<evidence type="ECO:0000256" key="6">
    <source>
        <dbReference type="ARBA" id="ARBA00022692"/>
    </source>
</evidence>
<evidence type="ECO:0000256" key="7">
    <source>
        <dbReference type="ARBA" id="ARBA00022968"/>
    </source>
</evidence>
<keyword evidence="11" id="KW-0325">Glycoprotein</keyword>
<dbReference type="KEGG" id="hazt:125178731"/>
<dbReference type="FunFam" id="3.40.50.11660:FF:000006">
    <property type="entry name" value="Alpha-(1,3)-fucosyltransferase C"/>
    <property type="match status" value="1"/>
</dbReference>
<name>A0A979FSS8_HYAAZ</name>
<evidence type="ECO:0000256" key="11">
    <source>
        <dbReference type="ARBA" id="ARBA00023180"/>
    </source>
</evidence>
<evidence type="ECO:0000313" key="15">
    <source>
        <dbReference type="Proteomes" id="UP000694843"/>
    </source>
</evidence>
<dbReference type="SUPFAM" id="SSF53756">
    <property type="entry name" value="UDP-Glycosyltransferase/glycogen phosphorylase"/>
    <property type="match status" value="1"/>
</dbReference>
<feature type="domain" description="Fucosyltransferase N-terminal" evidence="14">
    <location>
        <begin position="4"/>
        <end position="90"/>
    </location>
</feature>
<keyword evidence="6 12" id="KW-0812">Transmembrane</keyword>
<dbReference type="RefSeq" id="XP_047739154.1">
    <property type="nucleotide sequence ID" value="XM_047883198.1"/>
</dbReference>
<keyword evidence="5 12" id="KW-0808">Transferase</keyword>
<dbReference type="OrthoDB" id="427096at2759"/>
<sequence length="369" mass="42272">MQHKCPVSSCELVYDHRNLATADAVVFHLLDFTNTSDLPQERPTGQSWVVVTLEAPPIAAMHPVDYGRLRGVINWTMSYRRDSEIVVPYGRTVPKELLDTKINEQESLESRDFWSEKTSGHYVAWMVSHCATDSRREWYVKELAKYIKVDVFGKCGFKKCGKNISIKTIGSFDQDSCNDITSKYFFYLSFENSICEDYVTEKLFMPLQLGVVPVVLGGADYNAIAPPESFVNALDFPTPEKLAQALLSIAANRTLYNRFFKWREHYSVQLGHPFDPMICDLCARLHGLPQQHERIQKTQGAVPGLVSRTLTPKWPNGTYRDLEDWFVLGSSCRRWWADAEDYRRHHNNLVNTPGLARQYSEEKIFGGLV</sequence>
<comment type="subcellular location">
    <subcellularLocation>
        <location evidence="1 12">Golgi apparatus</location>
        <location evidence="1 12">Golgi stack membrane</location>
        <topology evidence="1 12">Single-pass type II membrane protein</topology>
    </subcellularLocation>
</comment>
<dbReference type="OMA" id="PQQHERI"/>
<dbReference type="Pfam" id="PF00852">
    <property type="entry name" value="Glyco_transf_10"/>
    <property type="match status" value="1"/>
</dbReference>
<keyword evidence="8" id="KW-1133">Transmembrane helix</keyword>
<dbReference type="InterPro" id="IPR001503">
    <property type="entry name" value="Glyco_trans_10"/>
</dbReference>
<protein>
    <recommendedName>
        <fullName evidence="12">Fucosyltransferase</fullName>
        <ecNumber evidence="12">2.4.1.-</ecNumber>
    </recommendedName>
</protein>
<dbReference type="Pfam" id="PF17039">
    <property type="entry name" value="Glyco_tran_10_N"/>
    <property type="match status" value="1"/>
</dbReference>
<dbReference type="PANTHER" id="PTHR48438:SF1">
    <property type="entry name" value="ALPHA-(1,3)-FUCOSYLTRANSFERASE C-RELATED"/>
    <property type="match status" value="1"/>
</dbReference>
<organism evidence="15 16">
    <name type="scientific">Hyalella azteca</name>
    <name type="common">Amphipod</name>
    <dbReference type="NCBI Taxonomy" id="294128"/>
    <lineage>
        <taxon>Eukaryota</taxon>
        <taxon>Metazoa</taxon>
        <taxon>Ecdysozoa</taxon>
        <taxon>Arthropoda</taxon>
        <taxon>Crustacea</taxon>
        <taxon>Multicrustacea</taxon>
        <taxon>Malacostraca</taxon>
        <taxon>Eumalacostraca</taxon>
        <taxon>Peracarida</taxon>
        <taxon>Amphipoda</taxon>
        <taxon>Senticaudata</taxon>
        <taxon>Talitrida</taxon>
        <taxon>Talitroidea</taxon>
        <taxon>Hyalellidae</taxon>
        <taxon>Hyalella</taxon>
    </lineage>
</organism>
<evidence type="ECO:0000259" key="14">
    <source>
        <dbReference type="Pfam" id="PF17039"/>
    </source>
</evidence>
<dbReference type="InterPro" id="IPR038577">
    <property type="entry name" value="GT10-like_C_sf"/>
</dbReference>
<keyword evidence="4 12" id="KW-0328">Glycosyltransferase</keyword>
<dbReference type="InterPro" id="IPR031481">
    <property type="entry name" value="Glyco_tran_10_N"/>
</dbReference>
<keyword evidence="10" id="KW-0472">Membrane</keyword>
<proteinExistence type="inferred from homology"/>
<keyword evidence="9 12" id="KW-0333">Golgi apparatus</keyword>
<gene>
    <name evidence="16" type="primary">LOC125178731</name>
</gene>
<dbReference type="Gene3D" id="3.40.50.11660">
    <property type="entry name" value="Glycosyl transferase family 10, C-terminal domain"/>
    <property type="match status" value="1"/>
</dbReference>
<evidence type="ECO:0000256" key="3">
    <source>
        <dbReference type="ARBA" id="ARBA00008919"/>
    </source>
</evidence>
<evidence type="ECO:0000256" key="2">
    <source>
        <dbReference type="ARBA" id="ARBA00004922"/>
    </source>
</evidence>
<evidence type="ECO:0000256" key="1">
    <source>
        <dbReference type="ARBA" id="ARBA00004447"/>
    </source>
</evidence>
<keyword evidence="15" id="KW-1185">Reference proteome</keyword>
<reference evidence="16" key="1">
    <citation type="submission" date="2025-08" db="UniProtKB">
        <authorList>
            <consortium name="RefSeq"/>
        </authorList>
    </citation>
    <scope>IDENTIFICATION</scope>
    <source>
        <tissue evidence="16">Whole organism</tissue>
    </source>
</reference>
<evidence type="ECO:0000256" key="9">
    <source>
        <dbReference type="ARBA" id="ARBA00023034"/>
    </source>
</evidence>
<accession>A0A979FSS8</accession>
<dbReference type="AlphaFoldDB" id="A0A979FSS8"/>
<comment type="similarity">
    <text evidence="3 12">Belongs to the glycosyltransferase 10 family.</text>
</comment>
<dbReference type="InterPro" id="IPR055270">
    <property type="entry name" value="Glyco_tran_10_C"/>
</dbReference>
<dbReference type="PANTHER" id="PTHR48438">
    <property type="entry name" value="ALPHA-(1,3)-FUCOSYLTRANSFERASE C-RELATED"/>
    <property type="match status" value="1"/>
</dbReference>
<comment type="pathway">
    <text evidence="2">Protein modification; protein glycosylation.</text>
</comment>
<dbReference type="GO" id="GO:0008417">
    <property type="term" value="F:fucosyltransferase activity"/>
    <property type="evidence" value="ECO:0007669"/>
    <property type="project" value="InterPro"/>
</dbReference>
<dbReference type="Proteomes" id="UP000694843">
    <property type="component" value="Unplaced"/>
</dbReference>
<keyword evidence="7" id="KW-0735">Signal-anchor</keyword>
<evidence type="ECO:0000256" key="10">
    <source>
        <dbReference type="ARBA" id="ARBA00023136"/>
    </source>
</evidence>
<evidence type="ECO:0000313" key="16">
    <source>
        <dbReference type="RefSeq" id="XP_047739154.1"/>
    </source>
</evidence>
<dbReference type="EC" id="2.4.1.-" evidence="12"/>
<evidence type="ECO:0000259" key="13">
    <source>
        <dbReference type="Pfam" id="PF00852"/>
    </source>
</evidence>